<evidence type="ECO:0008006" key="2">
    <source>
        <dbReference type="Google" id="ProtNLM"/>
    </source>
</evidence>
<gene>
    <name evidence="1" type="ORF">JR316_012168</name>
</gene>
<accession>A0A8H8CFB0</accession>
<dbReference type="OrthoDB" id="2997904at2759"/>
<proteinExistence type="predicted"/>
<evidence type="ECO:0000313" key="1">
    <source>
        <dbReference type="EMBL" id="KAG5162784.1"/>
    </source>
</evidence>
<sequence>MSKRQFNDDIWYNVVRFLSPEDLRQANSCHHVLFEEWMRYRYTSVKFLDRDGSIRLLEHLCDTDSTAAAYIRKVEIRPWLVQPLAHSIDSSVKFPNLLQSSRSSKAAKERIQKQVNEDVFWVNAAFRKMPNVVEYSIDWDGSFRYHRELYQACLTAGLDGWSDNLIKLTVKVPPAMLNSFVGIELPKLQSFNWHLYTGSLSPKEINMATDGFMVFLNNLKDSLRSLCIVSTHSSHDLDLSRIFRKMGRFPLLSKIALTLPADGQHLSEPATFVRFLEKHRSSLEEISLRSGSAPSCNQLANSGKVLDREDRNRSLNLLSMQSSLPHLRVFSRFMDRQCSKLKEMSFLSARAVLVNKAGGGQITDWILQLAEDINIPFPQLRSLSVSMFLSGACSDPRVRLVHLHCPTLDSLSLVDFALSHDDILSILRPSPIRAETLLQISTLSLRIHRFSSQLLIDLALLLPELKTARIECNTVVSVLLRILQGTSTKCYVDSLVGY</sequence>
<dbReference type="AlphaFoldDB" id="A0A8H8CFB0"/>
<reference evidence="1" key="1">
    <citation type="submission" date="2021-02" db="EMBL/GenBank/DDBJ databases">
        <title>Psilocybe cubensis genome.</title>
        <authorList>
            <person name="Mckernan K.J."/>
            <person name="Crawford S."/>
            <person name="Trippe A."/>
            <person name="Kane L.T."/>
            <person name="Mclaughlin S."/>
        </authorList>
    </citation>
    <scope>NUCLEOTIDE SEQUENCE [LARGE SCALE GENOMIC DNA]</scope>
    <source>
        <strain evidence="1">MGC-MH-2018</strain>
    </source>
</reference>
<organism evidence="1">
    <name type="scientific">Psilocybe cubensis</name>
    <name type="common">Psychedelic mushroom</name>
    <name type="synonym">Stropharia cubensis</name>
    <dbReference type="NCBI Taxonomy" id="181762"/>
    <lineage>
        <taxon>Eukaryota</taxon>
        <taxon>Fungi</taxon>
        <taxon>Dikarya</taxon>
        <taxon>Basidiomycota</taxon>
        <taxon>Agaricomycotina</taxon>
        <taxon>Agaricomycetes</taxon>
        <taxon>Agaricomycetidae</taxon>
        <taxon>Agaricales</taxon>
        <taxon>Agaricineae</taxon>
        <taxon>Strophariaceae</taxon>
        <taxon>Psilocybe</taxon>
    </lineage>
</organism>
<dbReference type="EMBL" id="JAFIQS010000017">
    <property type="protein sequence ID" value="KAG5162784.1"/>
    <property type="molecule type" value="Genomic_DNA"/>
</dbReference>
<protein>
    <recommendedName>
        <fullName evidence="2">F-box domain-containing protein</fullName>
    </recommendedName>
</protein>
<comment type="caution">
    <text evidence="1">The sequence shown here is derived from an EMBL/GenBank/DDBJ whole genome shotgun (WGS) entry which is preliminary data.</text>
</comment>
<name>A0A8H8CFB0_PSICU</name>